<protein>
    <submittedName>
        <fullName evidence="2">Zinc finger and BTB domain-containing protein 2</fullName>
    </submittedName>
</protein>
<keyword evidence="3" id="KW-1185">Reference proteome</keyword>
<dbReference type="AlphaFoldDB" id="A0AA41MEX8"/>
<evidence type="ECO:0000256" key="1">
    <source>
        <dbReference type="SAM" id="MobiDB-lite"/>
    </source>
</evidence>
<dbReference type="Proteomes" id="UP001166674">
    <property type="component" value="Unassembled WGS sequence"/>
</dbReference>
<comment type="caution">
    <text evidence="2">The sequence shown here is derived from an EMBL/GenBank/DDBJ whole genome shotgun (WGS) entry which is preliminary data.</text>
</comment>
<gene>
    <name evidence="2" type="ORF">SUZIE_108630</name>
</gene>
<feature type="region of interest" description="Disordered" evidence="1">
    <location>
        <begin position="67"/>
        <end position="148"/>
    </location>
</feature>
<reference evidence="2" key="1">
    <citation type="submission" date="2020-03" db="EMBL/GenBank/DDBJ databases">
        <title>Studies in the Genomics of Life Span.</title>
        <authorList>
            <person name="Glass D."/>
        </authorList>
    </citation>
    <scope>NUCLEOTIDE SEQUENCE</scope>
    <source>
        <strain evidence="2">SUZIE</strain>
        <tissue evidence="2">Muscle</tissue>
    </source>
</reference>
<evidence type="ECO:0000313" key="2">
    <source>
        <dbReference type="EMBL" id="MBZ3870576.1"/>
    </source>
</evidence>
<sequence length="241" mass="26867">MAPQLIDPVPLEQGPKFLHAYPLIQEASLASKGTFYHPDQVFPLTSSLYGIQITDHQLRQATKIALAPEKLRQEPRPQTSRMSQEQAPEASQLSQLTSNLAQVNRTNMTPSNPLQTSLSPQLASTSVPPHLPGEETHLEAPSSDEQPASLSIAHVKPSILKRKVSFPKYYACHLCGRRFPLRSSPFKCSTCDKSFCRANQAAWHVCLYQSIDTYTMVGKQTLELCTFEEGSRMDNMLVQTN</sequence>
<accession>A0AA41MEX8</accession>
<name>A0AA41MEX8_SCICA</name>
<proteinExistence type="predicted"/>
<evidence type="ECO:0000313" key="3">
    <source>
        <dbReference type="Proteomes" id="UP001166674"/>
    </source>
</evidence>
<dbReference type="EMBL" id="JAATJV010151051">
    <property type="protein sequence ID" value="MBZ3870576.1"/>
    <property type="molecule type" value="Genomic_DNA"/>
</dbReference>
<organism evidence="2 3">
    <name type="scientific">Sciurus carolinensis</name>
    <name type="common">Eastern gray squirrel</name>
    <dbReference type="NCBI Taxonomy" id="30640"/>
    <lineage>
        <taxon>Eukaryota</taxon>
        <taxon>Metazoa</taxon>
        <taxon>Chordata</taxon>
        <taxon>Craniata</taxon>
        <taxon>Vertebrata</taxon>
        <taxon>Euteleostomi</taxon>
        <taxon>Mammalia</taxon>
        <taxon>Eutheria</taxon>
        <taxon>Euarchontoglires</taxon>
        <taxon>Glires</taxon>
        <taxon>Rodentia</taxon>
        <taxon>Sciuromorpha</taxon>
        <taxon>Sciuridae</taxon>
        <taxon>Sciurinae</taxon>
        <taxon>Sciurini</taxon>
        <taxon>Sciurus</taxon>
    </lineage>
</organism>
<feature type="compositionally biased region" description="Polar residues" evidence="1">
    <location>
        <begin position="76"/>
        <end position="127"/>
    </location>
</feature>